<accession>A0A178Z3H8</accession>
<organism evidence="2 3">
    <name type="scientific">Fonsecaea erecta</name>
    <dbReference type="NCBI Taxonomy" id="1367422"/>
    <lineage>
        <taxon>Eukaryota</taxon>
        <taxon>Fungi</taxon>
        <taxon>Dikarya</taxon>
        <taxon>Ascomycota</taxon>
        <taxon>Pezizomycotina</taxon>
        <taxon>Eurotiomycetes</taxon>
        <taxon>Chaetothyriomycetidae</taxon>
        <taxon>Chaetothyriales</taxon>
        <taxon>Herpotrichiellaceae</taxon>
        <taxon>Fonsecaea</taxon>
    </lineage>
</organism>
<protein>
    <submittedName>
        <fullName evidence="2">Uncharacterized protein</fullName>
    </submittedName>
</protein>
<dbReference type="EMBL" id="LVYI01000015">
    <property type="protein sequence ID" value="OAP54081.1"/>
    <property type="molecule type" value="Genomic_DNA"/>
</dbReference>
<evidence type="ECO:0000313" key="3">
    <source>
        <dbReference type="Proteomes" id="UP000078343"/>
    </source>
</evidence>
<evidence type="ECO:0000256" key="1">
    <source>
        <dbReference type="SAM" id="MobiDB-lite"/>
    </source>
</evidence>
<keyword evidence="3" id="KW-1185">Reference proteome</keyword>
<sequence>MSHQKENFHIQDGIKDTLSLSIPSAQALVSSPHPQVLIHRMDMVDLAPGSTASGAGGQPPRRPGDSLPPKSASKKARRRARKTMPCQPCLRWLRKNHGYLVGERLRSEIPFASGQGAQCERCGLSRKKYTPVPEARVAETNRILALNQMLEREQRVLDGRAHLAWGSGADASGAGASGAGVPSDNIFAGIREALRLMGEACAALKSVCESLNDEDEE</sequence>
<feature type="compositionally biased region" description="Basic residues" evidence="1">
    <location>
        <begin position="72"/>
        <end position="82"/>
    </location>
</feature>
<reference evidence="2 3" key="1">
    <citation type="submission" date="2016-04" db="EMBL/GenBank/DDBJ databases">
        <title>Draft genome of Fonsecaea erecta CBS 125763.</title>
        <authorList>
            <person name="Weiss V.A."/>
            <person name="Vicente V.A."/>
            <person name="Raittz R.T."/>
            <person name="Moreno L.F."/>
            <person name="De Souza E.M."/>
            <person name="Pedrosa F.O."/>
            <person name="Steffens M.B."/>
            <person name="Faoro H."/>
            <person name="Tadra-Sfeir M.Z."/>
            <person name="Najafzadeh M.J."/>
            <person name="Felipe M.S."/>
            <person name="Teixeira M."/>
            <person name="Sun J."/>
            <person name="Xi L."/>
            <person name="Gomes R."/>
            <person name="De Azevedo C.M."/>
            <person name="Salgado C.G."/>
            <person name="Da Silva M.B."/>
            <person name="Nascimento M.F."/>
            <person name="Queiroz-Telles F."/>
            <person name="Attili D.S."/>
            <person name="Gorbushina A."/>
        </authorList>
    </citation>
    <scope>NUCLEOTIDE SEQUENCE [LARGE SCALE GENOMIC DNA]</scope>
    <source>
        <strain evidence="2 3">CBS 125763</strain>
    </source>
</reference>
<proteinExistence type="predicted"/>
<dbReference type="GeneID" id="30015783"/>
<comment type="caution">
    <text evidence="2">The sequence shown here is derived from an EMBL/GenBank/DDBJ whole genome shotgun (WGS) entry which is preliminary data.</text>
</comment>
<gene>
    <name evidence="2" type="ORF">AYL99_11615</name>
</gene>
<dbReference type="Proteomes" id="UP000078343">
    <property type="component" value="Unassembled WGS sequence"/>
</dbReference>
<name>A0A178Z3H8_9EURO</name>
<feature type="region of interest" description="Disordered" evidence="1">
    <location>
        <begin position="47"/>
        <end position="83"/>
    </location>
</feature>
<dbReference type="RefSeq" id="XP_018687448.1">
    <property type="nucleotide sequence ID" value="XM_018843121.1"/>
</dbReference>
<dbReference type="AlphaFoldDB" id="A0A178Z3H8"/>
<evidence type="ECO:0000313" key="2">
    <source>
        <dbReference type="EMBL" id="OAP54081.1"/>
    </source>
</evidence>